<dbReference type="InterPro" id="IPR050432">
    <property type="entry name" value="FAD-linked_Oxidoreductases_BP"/>
</dbReference>
<protein>
    <submittedName>
        <fullName evidence="4">FAD-binding domain-containing protein</fullName>
    </submittedName>
</protein>
<dbReference type="PANTHER" id="PTHR13878">
    <property type="entry name" value="GULONOLACTONE OXIDASE"/>
    <property type="match status" value="1"/>
</dbReference>
<comment type="similarity">
    <text evidence="1">Belongs to the oxygen-dependent FAD-linked oxidoreductase family.</text>
</comment>
<accession>A0A9P5TUX0</accession>
<dbReference type="InterPro" id="IPR016169">
    <property type="entry name" value="FAD-bd_PCMH_sub2"/>
</dbReference>
<reference evidence="4" key="1">
    <citation type="submission" date="2020-11" db="EMBL/GenBank/DDBJ databases">
        <authorList>
            <consortium name="DOE Joint Genome Institute"/>
            <person name="Ahrendt S."/>
            <person name="Riley R."/>
            <person name="Andreopoulos W."/>
            <person name="LaButti K."/>
            <person name="Pangilinan J."/>
            <person name="Ruiz-duenas F.J."/>
            <person name="Barrasa J.M."/>
            <person name="Sanchez-Garcia M."/>
            <person name="Camarero S."/>
            <person name="Miyauchi S."/>
            <person name="Serrano A."/>
            <person name="Linde D."/>
            <person name="Babiker R."/>
            <person name="Drula E."/>
            <person name="Ayuso-Fernandez I."/>
            <person name="Pacheco R."/>
            <person name="Padilla G."/>
            <person name="Ferreira P."/>
            <person name="Barriuso J."/>
            <person name="Kellner H."/>
            <person name="Castanera R."/>
            <person name="Alfaro M."/>
            <person name="Ramirez L."/>
            <person name="Pisabarro A.G."/>
            <person name="Kuo A."/>
            <person name="Tritt A."/>
            <person name="Lipzen A."/>
            <person name="He G."/>
            <person name="Yan M."/>
            <person name="Ng V."/>
            <person name="Cullen D."/>
            <person name="Martin F."/>
            <person name="Rosso M.-N."/>
            <person name="Henrissat B."/>
            <person name="Hibbett D."/>
            <person name="Martinez A.T."/>
            <person name="Grigoriev I.V."/>
        </authorList>
    </citation>
    <scope>NUCLEOTIDE SEQUENCE</scope>
    <source>
        <strain evidence="4">AH 44721</strain>
    </source>
</reference>
<dbReference type="InterPro" id="IPR006094">
    <property type="entry name" value="Oxid_FAD_bind_N"/>
</dbReference>
<evidence type="ECO:0000259" key="3">
    <source>
        <dbReference type="PROSITE" id="PS51387"/>
    </source>
</evidence>
<feature type="domain" description="FAD-binding PCMH-type" evidence="3">
    <location>
        <begin position="120"/>
        <end position="302"/>
    </location>
</feature>
<dbReference type="AlphaFoldDB" id="A0A9P5TUX0"/>
<evidence type="ECO:0000313" key="5">
    <source>
        <dbReference type="Proteomes" id="UP000724874"/>
    </source>
</evidence>
<keyword evidence="2" id="KW-0560">Oxidoreductase</keyword>
<dbReference type="Gene3D" id="3.30.465.10">
    <property type="match status" value="2"/>
</dbReference>
<organism evidence="4 5">
    <name type="scientific">Gymnopilus junonius</name>
    <name type="common">Spectacular rustgill mushroom</name>
    <name type="synonym">Gymnopilus spectabilis subsp. junonius</name>
    <dbReference type="NCBI Taxonomy" id="109634"/>
    <lineage>
        <taxon>Eukaryota</taxon>
        <taxon>Fungi</taxon>
        <taxon>Dikarya</taxon>
        <taxon>Basidiomycota</taxon>
        <taxon>Agaricomycotina</taxon>
        <taxon>Agaricomycetes</taxon>
        <taxon>Agaricomycetidae</taxon>
        <taxon>Agaricales</taxon>
        <taxon>Agaricineae</taxon>
        <taxon>Hymenogastraceae</taxon>
        <taxon>Gymnopilus</taxon>
    </lineage>
</organism>
<sequence length="568" mass="60922">MGAVLATLLHTIYGQTPVGQIGAPAWFAFNSSIGGRLGVGVPWSEPCFSNFNGLNNTPNATECSFVQANYFNSHLARTDFFGAYSAIQFESCMSTGDQCMLDWTNPTNPAAFSPPATCKQGSVPSFYVDVKSANDVVEAYNFARNTGITLLVRNTGHDFKGRSAAPNSLALWTHHLKDISFVQKFVPTGCKTPGVTAITMAAGIQFADLVPFADSHGVEVVVGSDQAVGVTGGFLQGGGHSSITPSLGLGADRVLQYTVVTPDGSTRIANACQNSDLFFALRGGGGGTFGVVMDATILATPRRTYQVASISWPINNDNLEKMLTMFVDNATALATQSWGGYFTASTGVLALTNPLLTTQQAQQALTPLMDLAISLGGTASITTLGSFAQWFDEFVGNQLDSVGLPNALTSRLIPEANHRTVAGRAQLVTALLNAFNSTVFSQIHMTTPFGFKGTNGSDTSVNPVWRTSLYQVILVNTWFFNSQLADRKAAYAASTTAANFLRDITPTSGAYQNEADIHEPNFEQAFWGTSLYNKLLAIKNKYDPKRIFDCWQCIGWKGPSAPQYTCYI</sequence>
<dbReference type="EMBL" id="JADNYJ010000003">
    <property type="protein sequence ID" value="KAF8912207.1"/>
    <property type="molecule type" value="Genomic_DNA"/>
</dbReference>
<proteinExistence type="inferred from homology"/>
<name>A0A9P5TUX0_GYMJU</name>
<dbReference type="Proteomes" id="UP000724874">
    <property type="component" value="Unassembled WGS sequence"/>
</dbReference>
<evidence type="ECO:0000313" key="4">
    <source>
        <dbReference type="EMBL" id="KAF8912207.1"/>
    </source>
</evidence>
<dbReference type="InterPro" id="IPR036318">
    <property type="entry name" value="FAD-bd_PCMH-like_sf"/>
</dbReference>
<dbReference type="InterPro" id="IPR016166">
    <property type="entry name" value="FAD-bd_PCMH"/>
</dbReference>
<dbReference type="PANTHER" id="PTHR13878:SF91">
    <property type="entry name" value="FAD BINDING DOMAIN PROTEIN (AFU_ORTHOLOGUE AFUA_6G12070)-RELATED"/>
    <property type="match status" value="1"/>
</dbReference>
<evidence type="ECO:0000256" key="1">
    <source>
        <dbReference type="ARBA" id="ARBA00005466"/>
    </source>
</evidence>
<evidence type="ECO:0000256" key="2">
    <source>
        <dbReference type="ARBA" id="ARBA00023002"/>
    </source>
</evidence>
<gene>
    <name evidence="4" type="ORF">CPB84DRAFT_1671201</name>
</gene>
<dbReference type="PROSITE" id="PS51387">
    <property type="entry name" value="FAD_PCMH"/>
    <property type="match status" value="1"/>
</dbReference>
<dbReference type="SUPFAM" id="SSF56176">
    <property type="entry name" value="FAD-binding/transporter-associated domain-like"/>
    <property type="match status" value="1"/>
</dbReference>
<dbReference type="GO" id="GO:0071949">
    <property type="term" value="F:FAD binding"/>
    <property type="evidence" value="ECO:0007669"/>
    <property type="project" value="InterPro"/>
</dbReference>
<comment type="caution">
    <text evidence="4">The sequence shown here is derived from an EMBL/GenBank/DDBJ whole genome shotgun (WGS) entry which is preliminary data.</text>
</comment>
<dbReference type="OrthoDB" id="9983560at2759"/>
<dbReference type="InterPro" id="IPR012951">
    <property type="entry name" value="BBE"/>
</dbReference>
<dbReference type="GO" id="GO:0016491">
    <property type="term" value="F:oxidoreductase activity"/>
    <property type="evidence" value="ECO:0007669"/>
    <property type="project" value="UniProtKB-KW"/>
</dbReference>
<dbReference type="Pfam" id="PF08031">
    <property type="entry name" value="BBE"/>
    <property type="match status" value="1"/>
</dbReference>
<dbReference type="Pfam" id="PF01565">
    <property type="entry name" value="FAD_binding_4"/>
    <property type="match status" value="1"/>
</dbReference>
<keyword evidence="5" id="KW-1185">Reference proteome</keyword>